<feature type="binding site" evidence="6">
    <location>
        <position position="70"/>
    </location>
    <ligand>
        <name>Zn(2+)</name>
        <dbReference type="ChEBI" id="CHEBI:29105"/>
        <note>catalytic</note>
    </ligand>
</feature>
<dbReference type="InterPro" id="IPR016193">
    <property type="entry name" value="Cytidine_deaminase-like"/>
</dbReference>
<sequence length="146" mass="16084">MTIPSWDDWALELCDHMSLRSKDPKRQVGAVILRPDRTIVAAGYNGFTRGVCDDPELYADVDIKNHRIIHAELAAILTAKESLDGCTLYVNRPPCSACAAAIIQKGIKRVVTVPATSGSRWTQSWQHASEMFSQADVAVETISRIC</sequence>
<evidence type="ECO:0000313" key="8">
    <source>
        <dbReference type="EMBL" id="CAB4123160.1"/>
    </source>
</evidence>
<dbReference type="PROSITE" id="PS00903">
    <property type="entry name" value="CYT_DCMP_DEAMINASES_1"/>
    <property type="match status" value="1"/>
</dbReference>
<dbReference type="SUPFAM" id="SSF53927">
    <property type="entry name" value="Cytidine deaminase-like"/>
    <property type="match status" value="1"/>
</dbReference>
<dbReference type="InterPro" id="IPR016192">
    <property type="entry name" value="APOBEC/CMP_deaminase_Zn-bd"/>
</dbReference>
<reference evidence="8" key="1">
    <citation type="submission" date="2020-04" db="EMBL/GenBank/DDBJ databases">
        <authorList>
            <person name="Chiriac C."/>
            <person name="Salcher M."/>
            <person name="Ghai R."/>
            <person name="Kavagutti S V."/>
        </authorList>
    </citation>
    <scope>NUCLEOTIDE SEQUENCE</scope>
</reference>
<accession>A0A6J5KT05</accession>
<dbReference type="InterPro" id="IPR015517">
    <property type="entry name" value="dCMP_deaminase-rel"/>
</dbReference>
<evidence type="ECO:0000259" key="7">
    <source>
        <dbReference type="PROSITE" id="PS51747"/>
    </source>
</evidence>
<dbReference type="InterPro" id="IPR016473">
    <property type="entry name" value="dCMP_deaminase"/>
</dbReference>
<name>A0A6J5KT05_9CAUD</name>
<keyword evidence="4 6" id="KW-0862">Zinc</keyword>
<keyword evidence="2 6" id="KW-0479">Metal-binding</keyword>
<dbReference type="PROSITE" id="PS51747">
    <property type="entry name" value="CYT_DCMP_DEAMINASES_2"/>
    <property type="match status" value="1"/>
</dbReference>
<evidence type="ECO:0000256" key="1">
    <source>
        <dbReference type="ARBA" id="ARBA00006576"/>
    </source>
</evidence>
<organism evidence="8">
    <name type="scientific">uncultured Caudovirales phage</name>
    <dbReference type="NCBI Taxonomy" id="2100421"/>
    <lineage>
        <taxon>Viruses</taxon>
        <taxon>Duplodnaviria</taxon>
        <taxon>Heunggongvirae</taxon>
        <taxon>Uroviricota</taxon>
        <taxon>Caudoviricetes</taxon>
        <taxon>Peduoviridae</taxon>
        <taxon>Maltschvirus</taxon>
        <taxon>Maltschvirus maltsch</taxon>
    </lineage>
</organism>
<dbReference type="EMBL" id="LR796167">
    <property type="protein sequence ID" value="CAB4123160.1"/>
    <property type="molecule type" value="Genomic_DNA"/>
</dbReference>
<evidence type="ECO:0000256" key="4">
    <source>
        <dbReference type="ARBA" id="ARBA00022833"/>
    </source>
</evidence>
<dbReference type="GO" id="GO:0006220">
    <property type="term" value="P:pyrimidine nucleotide metabolic process"/>
    <property type="evidence" value="ECO:0007669"/>
    <property type="project" value="InterPro"/>
</dbReference>
<dbReference type="Pfam" id="PF00383">
    <property type="entry name" value="dCMP_cyt_deam_1"/>
    <property type="match status" value="1"/>
</dbReference>
<dbReference type="GO" id="GO:0008270">
    <property type="term" value="F:zinc ion binding"/>
    <property type="evidence" value="ECO:0007669"/>
    <property type="project" value="InterPro"/>
</dbReference>
<feature type="binding site" evidence="6">
    <location>
        <position position="98"/>
    </location>
    <ligand>
        <name>Zn(2+)</name>
        <dbReference type="ChEBI" id="CHEBI:29105"/>
        <note>catalytic</note>
    </ligand>
</feature>
<dbReference type="PANTHER" id="PTHR11086:SF18">
    <property type="entry name" value="DEOXYCYTIDYLATE DEAMINASE"/>
    <property type="match status" value="1"/>
</dbReference>
<dbReference type="Gene3D" id="3.40.140.10">
    <property type="entry name" value="Cytidine Deaminase, domain 2"/>
    <property type="match status" value="1"/>
</dbReference>
<evidence type="ECO:0000256" key="6">
    <source>
        <dbReference type="PIRSR" id="PIRSR006019-2"/>
    </source>
</evidence>
<proteinExistence type="inferred from homology"/>
<evidence type="ECO:0000256" key="2">
    <source>
        <dbReference type="ARBA" id="ARBA00022723"/>
    </source>
</evidence>
<evidence type="ECO:0000256" key="5">
    <source>
        <dbReference type="PIRSR" id="PIRSR006019-1"/>
    </source>
</evidence>
<comment type="similarity">
    <text evidence="1">Belongs to the cytidine and deoxycytidylate deaminase family.</text>
</comment>
<evidence type="ECO:0000256" key="3">
    <source>
        <dbReference type="ARBA" id="ARBA00022801"/>
    </source>
</evidence>
<feature type="domain" description="CMP/dCMP-type deaminase" evidence="7">
    <location>
        <begin position="5"/>
        <end position="132"/>
    </location>
</feature>
<dbReference type="InterPro" id="IPR002125">
    <property type="entry name" value="CMP_dCMP_dom"/>
</dbReference>
<dbReference type="PANTHER" id="PTHR11086">
    <property type="entry name" value="DEOXYCYTIDYLATE DEAMINASE-RELATED"/>
    <property type="match status" value="1"/>
</dbReference>
<dbReference type="PIRSF" id="PIRSF006019">
    <property type="entry name" value="dCMP_deaminase"/>
    <property type="match status" value="1"/>
</dbReference>
<feature type="active site" description="Proton donor" evidence="5">
    <location>
        <position position="72"/>
    </location>
</feature>
<comment type="cofactor">
    <cofactor evidence="6">
        <name>Zn(2+)</name>
        <dbReference type="ChEBI" id="CHEBI:29105"/>
    </cofactor>
</comment>
<dbReference type="GO" id="GO:0004132">
    <property type="term" value="F:dCMP deaminase activity"/>
    <property type="evidence" value="ECO:0007669"/>
    <property type="project" value="InterPro"/>
</dbReference>
<protein>
    <submittedName>
        <fullName evidence="8">CumB Cytosine/adenosine deaminases</fullName>
    </submittedName>
</protein>
<keyword evidence="3" id="KW-0378">Hydrolase</keyword>
<gene>
    <name evidence="8" type="ORF">UFOVP29_319</name>
</gene>
<feature type="binding site" evidence="6">
    <location>
        <position position="95"/>
    </location>
    <ligand>
        <name>Zn(2+)</name>
        <dbReference type="ChEBI" id="CHEBI:29105"/>
        <note>catalytic</note>
    </ligand>
</feature>